<sequence length="74" mass="8814">MGKPSVIINPIKCYLFEILNSRNELCKKTNDFIETINLLDSLVNLEQKRKEEMASKYYENFVDLNQFLHKFLDI</sequence>
<dbReference type="AlphaFoldDB" id="X1JQ28"/>
<protein>
    <submittedName>
        <fullName evidence="1">Uncharacterized protein</fullName>
    </submittedName>
</protein>
<proteinExistence type="predicted"/>
<comment type="caution">
    <text evidence="1">The sequence shown here is derived from an EMBL/GenBank/DDBJ whole genome shotgun (WGS) entry which is preliminary data.</text>
</comment>
<organism evidence="1">
    <name type="scientific">marine sediment metagenome</name>
    <dbReference type="NCBI Taxonomy" id="412755"/>
    <lineage>
        <taxon>unclassified sequences</taxon>
        <taxon>metagenomes</taxon>
        <taxon>ecological metagenomes</taxon>
    </lineage>
</organism>
<name>X1JQ28_9ZZZZ</name>
<accession>X1JQ28</accession>
<evidence type="ECO:0000313" key="1">
    <source>
        <dbReference type="EMBL" id="GAH71898.1"/>
    </source>
</evidence>
<gene>
    <name evidence="1" type="ORF">S03H2_51261</name>
</gene>
<dbReference type="EMBL" id="BARU01032510">
    <property type="protein sequence ID" value="GAH71898.1"/>
    <property type="molecule type" value="Genomic_DNA"/>
</dbReference>
<reference evidence="1" key="1">
    <citation type="journal article" date="2014" name="Front. Microbiol.">
        <title>High frequency of phylogenetically diverse reductive dehalogenase-homologous genes in deep subseafloor sedimentary metagenomes.</title>
        <authorList>
            <person name="Kawai M."/>
            <person name="Futagami T."/>
            <person name="Toyoda A."/>
            <person name="Takaki Y."/>
            <person name="Nishi S."/>
            <person name="Hori S."/>
            <person name="Arai W."/>
            <person name="Tsubouchi T."/>
            <person name="Morono Y."/>
            <person name="Uchiyama I."/>
            <person name="Ito T."/>
            <person name="Fujiyama A."/>
            <person name="Inagaki F."/>
            <person name="Takami H."/>
        </authorList>
    </citation>
    <scope>NUCLEOTIDE SEQUENCE</scope>
    <source>
        <strain evidence="1">Expedition CK06-06</strain>
    </source>
</reference>